<protein>
    <submittedName>
        <fullName evidence="4">Putative CCCH zinc finger protein</fullName>
    </submittedName>
</protein>
<evidence type="ECO:0000256" key="2">
    <source>
        <dbReference type="SAM" id="MobiDB-lite"/>
    </source>
</evidence>
<dbReference type="Pfam" id="PF25543">
    <property type="entry name" value="zf-CCCH_tandem"/>
    <property type="match status" value="1"/>
</dbReference>
<organism evidence="4 5">
    <name type="scientific">Aspergillus mulundensis</name>
    <dbReference type="NCBI Taxonomy" id="1810919"/>
    <lineage>
        <taxon>Eukaryota</taxon>
        <taxon>Fungi</taxon>
        <taxon>Dikarya</taxon>
        <taxon>Ascomycota</taxon>
        <taxon>Pezizomycotina</taxon>
        <taxon>Eurotiomycetes</taxon>
        <taxon>Eurotiomycetidae</taxon>
        <taxon>Eurotiales</taxon>
        <taxon>Aspergillaceae</taxon>
        <taxon>Aspergillus</taxon>
        <taxon>Aspergillus subgen. Nidulantes</taxon>
    </lineage>
</organism>
<gene>
    <name evidence="4" type="ORF">DSM5745_05465</name>
</gene>
<dbReference type="Proteomes" id="UP000256690">
    <property type="component" value="Unassembled WGS sequence"/>
</dbReference>
<dbReference type="Pfam" id="PF25542">
    <property type="entry name" value="zf-CCCH_12"/>
    <property type="match status" value="1"/>
</dbReference>
<proteinExistence type="predicted"/>
<dbReference type="GeneID" id="38115835"/>
<keyword evidence="1" id="KW-0863">Zinc-finger</keyword>
<dbReference type="Pfam" id="PF25540">
    <property type="entry name" value="DUF7923"/>
    <property type="match status" value="1"/>
</dbReference>
<dbReference type="PROSITE" id="PS50103">
    <property type="entry name" value="ZF_C3H1"/>
    <property type="match status" value="1"/>
</dbReference>
<name>A0A3D8RX45_9EURO</name>
<evidence type="ECO:0000313" key="5">
    <source>
        <dbReference type="Proteomes" id="UP000256690"/>
    </source>
</evidence>
<dbReference type="OrthoDB" id="2270193at2759"/>
<dbReference type="PANTHER" id="PTHR37543">
    <property type="entry name" value="CCCH ZINC FINGER DNA BINDING PROTEIN (AFU_ORTHOLOGUE AFUA_5G12760)"/>
    <property type="match status" value="1"/>
</dbReference>
<keyword evidence="1" id="KW-0479">Metal-binding</keyword>
<dbReference type="InterPro" id="IPR057683">
    <property type="entry name" value="DUF7923"/>
</dbReference>
<dbReference type="GO" id="GO:0008270">
    <property type="term" value="F:zinc ion binding"/>
    <property type="evidence" value="ECO:0007669"/>
    <property type="project" value="UniProtKB-KW"/>
</dbReference>
<dbReference type="PANTHER" id="PTHR37543:SF1">
    <property type="entry name" value="CCCH ZINC FINGER DNA BINDING PROTEIN (AFU_ORTHOLOGUE AFUA_5G12760)"/>
    <property type="match status" value="1"/>
</dbReference>
<evidence type="ECO:0000256" key="1">
    <source>
        <dbReference type="PROSITE-ProRule" id="PRU00723"/>
    </source>
</evidence>
<feature type="domain" description="C3H1-type" evidence="3">
    <location>
        <begin position="363"/>
        <end position="390"/>
    </location>
</feature>
<feature type="region of interest" description="Disordered" evidence="2">
    <location>
        <begin position="278"/>
        <end position="341"/>
    </location>
</feature>
<comment type="caution">
    <text evidence="4">The sequence shown here is derived from an EMBL/GenBank/DDBJ whole genome shotgun (WGS) entry which is preliminary data.</text>
</comment>
<sequence length="460" mass="52210">MSVRAYFERYQQLTAVEQKKDTLIEELIQRVTELEGAYQQEQLDHDREKRFNRDIQIHEMELMEQISRTKAIMNREPFIVVLLDGDGMIFKDELLQLGEEGGRKAAKELSFAVEDYVADNFPTIISPKIVTKMYVNMKALCDACIRAGIATDPSILREFARGFNSTFPLFDLTDVGSEKNAAHDKIKETFKLHLYNCHCHQIFLGCSEESLYHQTLEETLTDMELSGRLSLIEGIPFGKNLEPLKSHYRFTKFSNIFRDSKISNAVLSPWKAAVTSKPRSLLTPSPSPQVAPLTRTPSNITTASNSAPISSTPVSSHGSEDFQLVRSKPASSSRPKAVERNKYGQRVDRLDIGSIPREEVNRIKKLKLCNYYFLQGECPNENCHHDHERKLTKGELHTLTAVARMTPCRYGLECDDAECMYGHRCPQSEVGRKDCYWGSSCRFNTAAHGIDTNVVKVTKV</sequence>
<dbReference type="InterPro" id="IPR000571">
    <property type="entry name" value="Znf_CCCH"/>
</dbReference>
<dbReference type="STRING" id="1810919.A0A3D8RX45"/>
<reference evidence="4 5" key="1">
    <citation type="journal article" date="2018" name="IMA Fungus">
        <title>IMA Genome-F 9: Draft genome sequence of Annulohypoxylon stygium, Aspergillus mulundensis, Berkeleyomyces basicola (syn. Thielaviopsis basicola), Ceratocystis smalleyi, two Cercospora beticola strains, Coleophoma cylindrospora, Fusarium fracticaudum, Phialophora cf. hyalina, and Morchella septimelata.</title>
        <authorList>
            <person name="Wingfield B.D."/>
            <person name="Bills G.F."/>
            <person name="Dong Y."/>
            <person name="Huang W."/>
            <person name="Nel W.J."/>
            <person name="Swalarsk-Parry B.S."/>
            <person name="Vaghefi N."/>
            <person name="Wilken P.M."/>
            <person name="An Z."/>
            <person name="de Beer Z.W."/>
            <person name="De Vos L."/>
            <person name="Chen L."/>
            <person name="Duong T.A."/>
            <person name="Gao Y."/>
            <person name="Hammerbacher A."/>
            <person name="Kikkert J.R."/>
            <person name="Li Y."/>
            <person name="Li H."/>
            <person name="Li K."/>
            <person name="Li Q."/>
            <person name="Liu X."/>
            <person name="Ma X."/>
            <person name="Naidoo K."/>
            <person name="Pethybridge S.J."/>
            <person name="Sun J."/>
            <person name="Steenkamp E.T."/>
            <person name="van der Nest M.A."/>
            <person name="van Wyk S."/>
            <person name="Wingfield M.J."/>
            <person name="Xiong C."/>
            <person name="Yue Q."/>
            <person name="Zhang X."/>
        </authorList>
    </citation>
    <scope>NUCLEOTIDE SEQUENCE [LARGE SCALE GENOMIC DNA]</scope>
    <source>
        <strain evidence="4 5">DSM 5745</strain>
    </source>
</reference>
<feature type="zinc finger region" description="C3H1-type" evidence="1">
    <location>
        <begin position="363"/>
        <end position="390"/>
    </location>
</feature>
<keyword evidence="5" id="KW-1185">Reference proteome</keyword>
<keyword evidence="1" id="KW-0862">Zinc</keyword>
<accession>A0A3D8RX45</accession>
<dbReference type="EMBL" id="PVWQ01000006">
    <property type="protein sequence ID" value="RDW78613.1"/>
    <property type="molecule type" value="Genomic_DNA"/>
</dbReference>
<feature type="compositionally biased region" description="Polar residues" evidence="2">
    <location>
        <begin position="295"/>
        <end position="317"/>
    </location>
</feature>
<evidence type="ECO:0000259" key="3">
    <source>
        <dbReference type="PROSITE" id="PS50103"/>
    </source>
</evidence>
<dbReference type="InterPro" id="IPR057654">
    <property type="entry name" value="Znf-CCCH_tandem"/>
</dbReference>
<dbReference type="AlphaFoldDB" id="A0A3D8RX45"/>
<dbReference type="RefSeq" id="XP_026603313.1">
    <property type="nucleotide sequence ID" value="XM_026747481.1"/>
</dbReference>
<evidence type="ECO:0000313" key="4">
    <source>
        <dbReference type="EMBL" id="RDW78613.1"/>
    </source>
</evidence>